<dbReference type="InterPro" id="IPR046341">
    <property type="entry name" value="SET_dom_sf"/>
</dbReference>
<feature type="domain" description="SET" evidence="1">
    <location>
        <begin position="37"/>
        <end position="252"/>
    </location>
</feature>
<proteinExistence type="predicted"/>
<name>A0ABP0ZI23_9ASCO</name>
<dbReference type="RefSeq" id="XP_066828958.1">
    <property type="nucleotide sequence ID" value="XM_066971974.1"/>
</dbReference>
<dbReference type="GeneID" id="92207216"/>
<dbReference type="InterPro" id="IPR001214">
    <property type="entry name" value="SET_dom"/>
</dbReference>
<sequence>MSHIIPTYAVCTSCSVEPSPLGGYGLFYTPTNAPPSSDLELLRIPSQSVLNLGNLLKALNELKSRDRHFPQIDVHESKTIIGILQALSPISETTVIFAYILAFKVLILAGDKSQYFQSSPLRKFDDYIEVLSTTQVLDPAVSPEFTQSIREEYEHFTSEWDSSEKHLLTFEIFYQLLQAVRSRVLEIPRGIDGSSEDFTTDVSLVPVLDFANHRSSGSHNAVFDVDRQTNDVVLRLLQVDESSKFEVTICYDVEDKTDDFFFTYGFNPQ</sequence>
<accession>A0ABP0ZI23</accession>
<protein>
    <recommendedName>
        <fullName evidence="1">SET domain-containing protein</fullName>
    </recommendedName>
</protein>
<evidence type="ECO:0000313" key="3">
    <source>
        <dbReference type="Proteomes" id="UP001497383"/>
    </source>
</evidence>
<dbReference type="Proteomes" id="UP001497383">
    <property type="component" value="Chromosome 2"/>
</dbReference>
<dbReference type="Gene3D" id="3.90.1410.10">
    <property type="entry name" value="set domain protein methyltransferase, domain 1"/>
    <property type="match status" value="1"/>
</dbReference>
<dbReference type="EMBL" id="OZ022406">
    <property type="protein sequence ID" value="CAK9437642.1"/>
    <property type="molecule type" value="Genomic_DNA"/>
</dbReference>
<dbReference type="SUPFAM" id="SSF82199">
    <property type="entry name" value="SET domain"/>
    <property type="match status" value="1"/>
</dbReference>
<gene>
    <name evidence="2" type="ORF">LODBEIA_P20200</name>
</gene>
<organism evidence="2 3">
    <name type="scientific">Lodderomyces beijingensis</name>
    <dbReference type="NCBI Taxonomy" id="1775926"/>
    <lineage>
        <taxon>Eukaryota</taxon>
        <taxon>Fungi</taxon>
        <taxon>Dikarya</taxon>
        <taxon>Ascomycota</taxon>
        <taxon>Saccharomycotina</taxon>
        <taxon>Pichiomycetes</taxon>
        <taxon>Debaryomycetaceae</taxon>
        <taxon>Candida/Lodderomyces clade</taxon>
        <taxon>Lodderomyces</taxon>
    </lineage>
</organism>
<keyword evidence="3" id="KW-1185">Reference proteome</keyword>
<reference evidence="2 3" key="1">
    <citation type="submission" date="2024-03" db="EMBL/GenBank/DDBJ databases">
        <authorList>
            <person name="Brejova B."/>
        </authorList>
    </citation>
    <scope>NUCLEOTIDE SEQUENCE [LARGE SCALE GENOMIC DNA]</scope>
    <source>
        <strain evidence="2 3">CBS 14171</strain>
    </source>
</reference>
<evidence type="ECO:0000313" key="2">
    <source>
        <dbReference type="EMBL" id="CAK9437642.1"/>
    </source>
</evidence>
<dbReference type="CDD" id="cd10527">
    <property type="entry name" value="SET_LSMT"/>
    <property type="match status" value="1"/>
</dbReference>
<dbReference type="PROSITE" id="PS50280">
    <property type="entry name" value="SET"/>
    <property type="match status" value="1"/>
</dbReference>
<evidence type="ECO:0000259" key="1">
    <source>
        <dbReference type="PROSITE" id="PS50280"/>
    </source>
</evidence>